<dbReference type="RefSeq" id="XP_033174095.1">
    <property type="nucleotide sequence ID" value="XM_033318204.1"/>
</dbReference>
<sequence>MSIKHCQFIRARCFEMRSFYIFVLLISLFGFEMGYGNSVCHLDATFFGWCRKIKSGFTYIASANKCRRISGQCDARDNFFIDKASCESTCKTKYYLEIIERDT</sequence>
<dbReference type="Gene3D" id="4.10.410.10">
    <property type="entry name" value="Pancreatic trypsin inhibitor Kunitz domain"/>
    <property type="match status" value="1"/>
</dbReference>
<evidence type="ECO:0000313" key="1">
    <source>
        <dbReference type="Proteomes" id="UP000515162"/>
    </source>
</evidence>
<proteinExistence type="predicted"/>
<keyword evidence="1" id="KW-1185">Reference proteome</keyword>
<evidence type="ECO:0000313" key="2">
    <source>
        <dbReference type="RefSeq" id="XP_033174095.1"/>
    </source>
</evidence>
<dbReference type="AlphaFoldDB" id="A0A6P8KUN9"/>
<protein>
    <submittedName>
        <fullName evidence="2">Uncharacterized protein LOC117150999</fullName>
    </submittedName>
</protein>
<organism evidence="1 2">
    <name type="scientific">Drosophila mauritiana</name>
    <name type="common">Fruit fly</name>
    <dbReference type="NCBI Taxonomy" id="7226"/>
    <lineage>
        <taxon>Eukaryota</taxon>
        <taxon>Metazoa</taxon>
        <taxon>Ecdysozoa</taxon>
        <taxon>Arthropoda</taxon>
        <taxon>Hexapoda</taxon>
        <taxon>Insecta</taxon>
        <taxon>Pterygota</taxon>
        <taxon>Neoptera</taxon>
        <taxon>Endopterygota</taxon>
        <taxon>Diptera</taxon>
        <taxon>Brachycera</taxon>
        <taxon>Muscomorpha</taxon>
        <taxon>Ephydroidea</taxon>
        <taxon>Drosophilidae</taxon>
        <taxon>Drosophila</taxon>
        <taxon>Sophophora</taxon>
    </lineage>
</organism>
<accession>A0A6P8KUN9</accession>
<dbReference type="GeneID" id="117150999"/>
<dbReference type="SUPFAM" id="SSF57362">
    <property type="entry name" value="BPTI-like"/>
    <property type="match status" value="1"/>
</dbReference>
<gene>
    <name evidence="2" type="primary">LOC117150999</name>
</gene>
<dbReference type="InterPro" id="IPR036880">
    <property type="entry name" value="Kunitz_BPTI_sf"/>
</dbReference>
<dbReference type="Proteomes" id="UP000515162">
    <property type="component" value="Chromosome 2L"/>
</dbReference>
<reference evidence="2" key="1">
    <citation type="submission" date="2025-08" db="UniProtKB">
        <authorList>
            <consortium name="RefSeq"/>
        </authorList>
    </citation>
    <scope>IDENTIFICATION</scope>
    <source>
        <strain evidence="2">Mau12</strain>
        <tissue evidence="2">Whole Body</tissue>
    </source>
</reference>
<name>A0A6P8KUN9_DROMA</name>
<dbReference type="GO" id="GO:0004867">
    <property type="term" value="F:serine-type endopeptidase inhibitor activity"/>
    <property type="evidence" value="ECO:0007669"/>
    <property type="project" value="InterPro"/>
</dbReference>